<dbReference type="InterPro" id="IPR006674">
    <property type="entry name" value="HD_domain"/>
</dbReference>
<evidence type="ECO:0000313" key="8">
    <source>
        <dbReference type="EMBL" id="MSU07727.1"/>
    </source>
</evidence>
<dbReference type="SUPFAM" id="SSF109604">
    <property type="entry name" value="HD-domain/PDEase-like"/>
    <property type="match status" value="1"/>
</dbReference>
<evidence type="ECO:0000256" key="4">
    <source>
        <dbReference type="ARBA" id="ARBA00022801"/>
    </source>
</evidence>
<dbReference type="InterPro" id="IPR006675">
    <property type="entry name" value="HDIG_dom"/>
</dbReference>
<feature type="domain" description="HD" evidence="7">
    <location>
        <begin position="18"/>
        <end position="133"/>
    </location>
</feature>
<dbReference type="CDD" id="cd00077">
    <property type="entry name" value="HDc"/>
    <property type="match status" value="1"/>
</dbReference>
<proteinExistence type="predicted"/>
<organism evidence="8 9">
    <name type="scientific">Anaerovibrio slackiae</name>
    <dbReference type="NCBI Taxonomy" id="2652309"/>
    <lineage>
        <taxon>Bacteria</taxon>
        <taxon>Bacillati</taxon>
        <taxon>Bacillota</taxon>
        <taxon>Negativicutes</taxon>
        <taxon>Selenomonadales</taxon>
        <taxon>Selenomonadaceae</taxon>
        <taxon>Anaerovibrio</taxon>
    </lineage>
</organism>
<dbReference type="GO" id="GO:0008803">
    <property type="term" value="F:bis(5'-nucleosyl)-tetraphosphatase (symmetrical) activity"/>
    <property type="evidence" value="ECO:0007669"/>
    <property type="project" value="UniProtKB-EC"/>
</dbReference>
<dbReference type="GO" id="GO:0046872">
    <property type="term" value="F:metal ion binding"/>
    <property type="evidence" value="ECO:0007669"/>
    <property type="project" value="UniProtKB-KW"/>
</dbReference>
<accession>A0A6I2UAI0</accession>
<sequence length="195" mass="21987">MTYEEMQAKLKSRLKPGRYVHSLGVAETAVFLAKRFQADVEKARIAGLLHDCARQYPNEQLIAEAVRRGIRIGQVERAMPLLLHAYIGASLIREEYGVDDEEIARAVYRHTVGGSNMTVLDKIIYFADMIEPGRAYPEVEELRRLSREAELDEMVLEGLTQSIIFVAAKGHLLHPDTIAARNDILLKKISAEDLD</sequence>
<evidence type="ECO:0000313" key="9">
    <source>
        <dbReference type="Proteomes" id="UP000433181"/>
    </source>
</evidence>
<reference evidence="8 9" key="1">
    <citation type="submission" date="2019-08" db="EMBL/GenBank/DDBJ databases">
        <title>In-depth cultivation of the pig gut microbiome towards novel bacterial diversity and tailored functional studies.</title>
        <authorList>
            <person name="Wylensek D."/>
            <person name="Hitch T.C.A."/>
            <person name="Clavel T."/>
        </authorList>
    </citation>
    <scope>NUCLEOTIDE SEQUENCE [LARGE SCALE GENOMIC DNA]</scope>
    <source>
        <strain evidence="8 9">WCA-693-APC-5D-A</strain>
    </source>
</reference>
<dbReference type="PANTHER" id="PTHR35795:SF1">
    <property type="entry name" value="BIS(5'-NUCLEOSYL)-TETRAPHOSPHATASE, SYMMETRICAL"/>
    <property type="match status" value="1"/>
</dbReference>
<keyword evidence="9" id="KW-1185">Reference proteome</keyword>
<dbReference type="RefSeq" id="WP_154405538.1">
    <property type="nucleotide sequence ID" value="NZ_VUNR01000002.1"/>
</dbReference>
<evidence type="ECO:0000259" key="7">
    <source>
        <dbReference type="PROSITE" id="PS51831"/>
    </source>
</evidence>
<dbReference type="PROSITE" id="PS51831">
    <property type="entry name" value="HD"/>
    <property type="match status" value="1"/>
</dbReference>
<name>A0A6I2UAI0_9FIRM</name>
<dbReference type="EMBL" id="VUNR01000002">
    <property type="protein sequence ID" value="MSU07727.1"/>
    <property type="molecule type" value="Genomic_DNA"/>
</dbReference>
<dbReference type="EC" id="3.6.1.41" evidence="1"/>
<dbReference type="InterPro" id="IPR005249">
    <property type="entry name" value="YqeK"/>
</dbReference>
<keyword evidence="3" id="KW-0547">Nucleotide-binding</keyword>
<evidence type="ECO:0000256" key="1">
    <source>
        <dbReference type="ARBA" id="ARBA00012506"/>
    </source>
</evidence>
<evidence type="ECO:0000256" key="3">
    <source>
        <dbReference type="ARBA" id="ARBA00022741"/>
    </source>
</evidence>
<dbReference type="PANTHER" id="PTHR35795">
    <property type="entry name" value="SLR1885 PROTEIN"/>
    <property type="match status" value="1"/>
</dbReference>
<dbReference type="GeneID" id="96777640"/>
<evidence type="ECO:0000256" key="5">
    <source>
        <dbReference type="ARBA" id="ARBA00023004"/>
    </source>
</evidence>
<dbReference type="SMART" id="SM00471">
    <property type="entry name" value="HDc"/>
    <property type="match status" value="1"/>
</dbReference>
<dbReference type="NCBIfam" id="TIGR00488">
    <property type="entry name" value="bis(5'-nucleosyl)-tetraphosphatase (symmetrical) YqeK"/>
    <property type="match status" value="1"/>
</dbReference>
<dbReference type="Proteomes" id="UP000433181">
    <property type="component" value="Unassembled WGS sequence"/>
</dbReference>
<dbReference type="AlphaFoldDB" id="A0A6I2UAI0"/>
<evidence type="ECO:0000256" key="6">
    <source>
        <dbReference type="ARBA" id="ARBA00049417"/>
    </source>
</evidence>
<dbReference type="Gene3D" id="1.10.3210.10">
    <property type="entry name" value="Hypothetical protein af1432"/>
    <property type="match status" value="1"/>
</dbReference>
<keyword evidence="2" id="KW-0479">Metal-binding</keyword>
<keyword evidence="5" id="KW-0408">Iron</keyword>
<evidence type="ECO:0000256" key="2">
    <source>
        <dbReference type="ARBA" id="ARBA00022723"/>
    </source>
</evidence>
<dbReference type="InterPro" id="IPR051094">
    <property type="entry name" value="Diverse_Catalytic_Enzymes"/>
</dbReference>
<dbReference type="InterPro" id="IPR003607">
    <property type="entry name" value="HD/PDEase_dom"/>
</dbReference>
<dbReference type="NCBIfam" id="TIGR00277">
    <property type="entry name" value="HDIG"/>
    <property type="match status" value="1"/>
</dbReference>
<protein>
    <recommendedName>
        <fullName evidence="1">bis(5'-nucleosyl)-tetraphosphatase (symmetrical)</fullName>
        <ecNumber evidence="1">3.6.1.41</ecNumber>
    </recommendedName>
</protein>
<keyword evidence="4" id="KW-0378">Hydrolase</keyword>
<gene>
    <name evidence="8" type="ORF">FYJ84_01805</name>
</gene>
<comment type="catalytic activity">
    <reaction evidence="6">
        <text>P(1),P(4)-bis(5'-adenosyl) tetraphosphate + H2O = 2 ADP + 2 H(+)</text>
        <dbReference type="Rhea" id="RHEA:24252"/>
        <dbReference type="ChEBI" id="CHEBI:15377"/>
        <dbReference type="ChEBI" id="CHEBI:15378"/>
        <dbReference type="ChEBI" id="CHEBI:58141"/>
        <dbReference type="ChEBI" id="CHEBI:456216"/>
        <dbReference type="EC" id="3.6.1.41"/>
    </reaction>
</comment>
<comment type="caution">
    <text evidence="8">The sequence shown here is derived from an EMBL/GenBank/DDBJ whole genome shotgun (WGS) entry which is preliminary data.</text>
</comment>
<dbReference type="Pfam" id="PF01966">
    <property type="entry name" value="HD"/>
    <property type="match status" value="1"/>
</dbReference>
<dbReference type="GO" id="GO:0000166">
    <property type="term" value="F:nucleotide binding"/>
    <property type="evidence" value="ECO:0007669"/>
    <property type="project" value="UniProtKB-KW"/>
</dbReference>